<feature type="transmembrane region" description="Helical" evidence="1">
    <location>
        <begin position="12"/>
        <end position="30"/>
    </location>
</feature>
<keyword evidence="1" id="KW-0812">Transmembrane</keyword>
<keyword evidence="1" id="KW-1133">Transmembrane helix</keyword>
<dbReference type="PROSITE" id="PS51257">
    <property type="entry name" value="PROKAR_LIPOPROTEIN"/>
    <property type="match status" value="1"/>
</dbReference>
<proteinExistence type="predicted"/>
<gene>
    <name evidence="2" type="ORF">M413DRAFT_14342</name>
</gene>
<dbReference type="HOGENOM" id="CLU_1170764_0_0_1"/>
<evidence type="ECO:0000313" key="3">
    <source>
        <dbReference type="Proteomes" id="UP000053424"/>
    </source>
</evidence>
<dbReference type="AlphaFoldDB" id="A0A0C3BWI7"/>
<evidence type="ECO:0000256" key="1">
    <source>
        <dbReference type="SAM" id="Phobius"/>
    </source>
</evidence>
<dbReference type="EMBL" id="KN831814">
    <property type="protein sequence ID" value="KIM35756.1"/>
    <property type="molecule type" value="Genomic_DNA"/>
</dbReference>
<sequence>MVVKLTLDNTIGAAFLGISASCILYALRIWKRKPLEQGLPNNFLPARENKVGRRFSRVWPIFVALVVTGGWGADCQDHLSPDFHSAFLSPFLGLGFTVIAKTYETTSFTNLEAMSNQQLTGSLSACSLSSLVTTFYWEIVRTSTGNLVIQHPPIDHKFEVYINSYIAMLNARKFMNEREKSSSVDVNSSIMRSGLTVRPDTLIIPSVDDKITPDDVALSETKFTSSFPTPYDPERGIPSRHVGVKPFNDSRKLEAEFIL</sequence>
<dbReference type="Proteomes" id="UP000053424">
    <property type="component" value="Unassembled WGS sequence"/>
</dbReference>
<protein>
    <submittedName>
        <fullName evidence="2">Uncharacterized protein</fullName>
    </submittedName>
</protein>
<dbReference type="OrthoDB" id="3270417at2759"/>
<reference evidence="3" key="2">
    <citation type="submission" date="2015-01" db="EMBL/GenBank/DDBJ databases">
        <title>Evolutionary Origins and Diversification of the Mycorrhizal Mutualists.</title>
        <authorList>
            <consortium name="DOE Joint Genome Institute"/>
            <consortium name="Mycorrhizal Genomics Consortium"/>
            <person name="Kohler A."/>
            <person name="Kuo A."/>
            <person name="Nagy L.G."/>
            <person name="Floudas D."/>
            <person name="Copeland A."/>
            <person name="Barry K.W."/>
            <person name="Cichocki N."/>
            <person name="Veneault-Fourrey C."/>
            <person name="LaButti K."/>
            <person name="Lindquist E.A."/>
            <person name="Lipzen A."/>
            <person name="Lundell T."/>
            <person name="Morin E."/>
            <person name="Murat C."/>
            <person name="Riley R."/>
            <person name="Ohm R."/>
            <person name="Sun H."/>
            <person name="Tunlid A."/>
            <person name="Henrissat B."/>
            <person name="Grigoriev I.V."/>
            <person name="Hibbett D.S."/>
            <person name="Martin F."/>
        </authorList>
    </citation>
    <scope>NUCLEOTIDE SEQUENCE [LARGE SCALE GENOMIC DNA]</scope>
    <source>
        <strain evidence="3">h7</strain>
    </source>
</reference>
<name>A0A0C3BWI7_HEBCY</name>
<accession>A0A0C3BWI7</accession>
<organism evidence="2 3">
    <name type="scientific">Hebeloma cylindrosporum</name>
    <dbReference type="NCBI Taxonomy" id="76867"/>
    <lineage>
        <taxon>Eukaryota</taxon>
        <taxon>Fungi</taxon>
        <taxon>Dikarya</taxon>
        <taxon>Basidiomycota</taxon>
        <taxon>Agaricomycotina</taxon>
        <taxon>Agaricomycetes</taxon>
        <taxon>Agaricomycetidae</taxon>
        <taxon>Agaricales</taxon>
        <taxon>Agaricineae</taxon>
        <taxon>Hymenogastraceae</taxon>
        <taxon>Hebeloma</taxon>
    </lineage>
</organism>
<reference evidence="2 3" key="1">
    <citation type="submission" date="2014-04" db="EMBL/GenBank/DDBJ databases">
        <authorList>
            <consortium name="DOE Joint Genome Institute"/>
            <person name="Kuo A."/>
            <person name="Gay G."/>
            <person name="Dore J."/>
            <person name="Kohler A."/>
            <person name="Nagy L.G."/>
            <person name="Floudas D."/>
            <person name="Copeland A."/>
            <person name="Barry K.W."/>
            <person name="Cichocki N."/>
            <person name="Veneault-Fourrey C."/>
            <person name="LaButti K."/>
            <person name="Lindquist E.A."/>
            <person name="Lipzen A."/>
            <person name="Lundell T."/>
            <person name="Morin E."/>
            <person name="Murat C."/>
            <person name="Sun H."/>
            <person name="Tunlid A."/>
            <person name="Henrissat B."/>
            <person name="Grigoriev I.V."/>
            <person name="Hibbett D.S."/>
            <person name="Martin F."/>
            <person name="Nordberg H.P."/>
            <person name="Cantor M.N."/>
            <person name="Hua S.X."/>
        </authorList>
    </citation>
    <scope>NUCLEOTIDE SEQUENCE [LARGE SCALE GENOMIC DNA]</scope>
    <source>
        <strain evidence="3">h7</strain>
    </source>
</reference>
<evidence type="ECO:0000313" key="2">
    <source>
        <dbReference type="EMBL" id="KIM35756.1"/>
    </source>
</evidence>
<feature type="transmembrane region" description="Helical" evidence="1">
    <location>
        <begin position="55"/>
        <end position="73"/>
    </location>
</feature>
<keyword evidence="1" id="KW-0472">Membrane</keyword>
<keyword evidence="3" id="KW-1185">Reference proteome</keyword>